<reference evidence="4" key="1">
    <citation type="submission" date="2016-10" db="EMBL/GenBank/DDBJ databases">
        <authorList>
            <person name="de Groot N.N."/>
        </authorList>
    </citation>
    <scope>NUCLEOTIDE SEQUENCE</scope>
</reference>
<gene>
    <name evidence="4" type="ORF">MNB_SM-6-605</name>
</gene>
<dbReference type="Gene3D" id="2.40.30.170">
    <property type="match status" value="1"/>
</dbReference>
<dbReference type="Pfam" id="PF25954">
    <property type="entry name" value="Beta-barrel_RND_2"/>
    <property type="match status" value="1"/>
</dbReference>
<evidence type="ECO:0000313" key="4">
    <source>
        <dbReference type="EMBL" id="SFV59187.1"/>
    </source>
</evidence>
<feature type="domain" description="CusB-like beta-barrel" evidence="3">
    <location>
        <begin position="189"/>
        <end position="264"/>
    </location>
</feature>
<dbReference type="GO" id="GO:0046914">
    <property type="term" value="F:transition metal ion binding"/>
    <property type="evidence" value="ECO:0007669"/>
    <property type="project" value="TreeGrafter"/>
</dbReference>
<proteinExistence type="predicted"/>
<dbReference type="PANTHER" id="PTHR30097">
    <property type="entry name" value="CATION EFFLUX SYSTEM PROTEIN CUSB"/>
    <property type="match status" value="1"/>
</dbReference>
<dbReference type="SUPFAM" id="SSF111369">
    <property type="entry name" value="HlyD-like secretion proteins"/>
    <property type="match status" value="1"/>
</dbReference>
<dbReference type="InterPro" id="IPR058792">
    <property type="entry name" value="Beta-barrel_RND_2"/>
</dbReference>
<protein>
    <submittedName>
        <fullName evidence="4">Probable Co/Zn/Cd efflux system membrane fusion protein</fullName>
    </submittedName>
</protein>
<dbReference type="InterPro" id="IPR058790">
    <property type="entry name" value="BSH_CusB"/>
</dbReference>
<keyword evidence="1" id="KW-0813">Transport</keyword>
<dbReference type="EMBL" id="FPHK01000037">
    <property type="protein sequence ID" value="SFV59187.1"/>
    <property type="molecule type" value="Genomic_DNA"/>
</dbReference>
<evidence type="ECO:0000259" key="2">
    <source>
        <dbReference type="Pfam" id="PF25919"/>
    </source>
</evidence>
<dbReference type="GO" id="GO:0030288">
    <property type="term" value="C:outer membrane-bounded periplasmic space"/>
    <property type="evidence" value="ECO:0007669"/>
    <property type="project" value="TreeGrafter"/>
</dbReference>
<dbReference type="PANTHER" id="PTHR30097:SF15">
    <property type="entry name" value="CATION EFFLUX SYSTEM PROTEIN CUSB"/>
    <property type="match status" value="1"/>
</dbReference>
<dbReference type="GO" id="GO:0060003">
    <property type="term" value="P:copper ion export"/>
    <property type="evidence" value="ECO:0007669"/>
    <property type="project" value="TreeGrafter"/>
</dbReference>
<dbReference type="Pfam" id="PF25919">
    <property type="entry name" value="BSH_CusB"/>
    <property type="match status" value="1"/>
</dbReference>
<evidence type="ECO:0000256" key="1">
    <source>
        <dbReference type="ARBA" id="ARBA00022448"/>
    </source>
</evidence>
<organism evidence="4">
    <name type="scientific">hydrothermal vent metagenome</name>
    <dbReference type="NCBI Taxonomy" id="652676"/>
    <lineage>
        <taxon>unclassified sequences</taxon>
        <taxon>metagenomes</taxon>
        <taxon>ecological metagenomes</taxon>
    </lineage>
</organism>
<dbReference type="Gene3D" id="2.40.420.20">
    <property type="match status" value="1"/>
</dbReference>
<dbReference type="InterPro" id="IPR051909">
    <property type="entry name" value="MFP_Cation_Efflux"/>
</dbReference>
<feature type="domain" description="CusB-like barrel-sandwich hybrid" evidence="2">
    <location>
        <begin position="69"/>
        <end position="184"/>
    </location>
</feature>
<evidence type="ECO:0000259" key="3">
    <source>
        <dbReference type="Pfam" id="PF25954"/>
    </source>
</evidence>
<dbReference type="AlphaFoldDB" id="A0A1W1C0D9"/>
<sequence>MEKETPKIEQKAPEKAIPKATAKIDNKRPTIKQLFNVNTVQVKEIKSTQRQTNYGYIVAKDSFKVDVVAWYGGFVEKLYADTLYKYVKKGEALVKVYSPEVYKAKQDYLNSLNFSGSHTSKGMLKSAKTKLALLGVATKEIRQIENTRKIDEFSTIYAQSTGWIFEKYINQGSSFASKKKLFQIVNLKKVWLEVQIFQNQFKDIAFFNTFSVSVKGIDKSYTAKKSLVYPMLNPKEATMTLRLEIDNKKGLLKTGMYAKVERSAKTKKALVIPRTSAIRKGGLWYAFLATEFKGEYEPIEIKVKSLDKDYYEVTKGLTTKDIIVNNALFMMDSDAQINAIY</sequence>
<dbReference type="GO" id="GO:0015679">
    <property type="term" value="P:plasma membrane copper ion transport"/>
    <property type="evidence" value="ECO:0007669"/>
    <property type="project" value="TreeGrafter"/>
</dbReference>
<name>A0A1W1C0D9_9ZZZZ</name>
<accession>A0A1W1C0D9</accession>